<comment type="caution">
    <text evidence="1">The sequence shown here is derived from an EMBL/GenBank/DDBJ whole genome shotgun (WGS) entry which is preliminary data.</text>
</comment>
<proteinExistence type="predicted"/>
<gene>
    <name evidence="1" type="ORF">PsorP6_000673</name>
</gene>
<evidence type="ECO:0000313" key="1">
    <source>
        <dbReference type="EMBL" id="KAI9921187.1"/>
    </source>
</evidence>
<dbReference type="EMBL" id="CM047580">
    <property type="protein sequence ID" value="KAI9921187.1"/>
    <property type="molecule type" value="Genomic_DNA"/>
</dbReference>
<name>A0ACC0WR19_9STRA</name>
<dbReference type="Proteomes" id="UP001163321">
    <property type="component" value="Chromosome 1"/>
</dbReference>
<protein>
    <submittedName>
        <fullName evidence="1">Uncharacterized protein</fullName>
    </submittedName>
</protein>
<keyword evidence="2" id="KW-1185">Reference proteome</keyword>
<organism evidence="1 2">
    <name type="scientific">Peronosclerospora sorghi</name>
    <dbReference type="NCBI Taxonomy" id="230839"/>
    <lineage>
        <taxon>Eukaryota</taxon>
        <taxon>Sar</taxon>
        <taxon>Stramenopiles</taxon>
        <taxon>Oomycota</taxon>
        <taxon>Peronosporomycetes</taxon>
        <taxon>Peronosporales</taxon>
        <taxon>Peronosporaceae</taxon>
        <taxon>Peronosclerospora</taxon>
    </lineage>
</organism>
<sequence>MGVPPPAGRRKRDGKLYASARQKRPKCRRFAMGIVVMLSVGVKRTSPYSFQVHKRVSPSVAMPREKLALLSLYLTPRWSSSHAKFVIERARSTLFRNDRYELFVSSIAVRASTVTLPSKLFLTFAFGTKLSSRFHHFHFTSSSVFSSSHRDRIIPGHPD</sequence>
<evidence type="ECO:0000313" key="2">
    <source>
        <dbReference type="Proteomes" id="UP001163321"/>
    </source>
</evidence>
<accession>A0ACC0WR19</accession>
<reference evidence="1 2" key="1">
    <citation type="journal article" date="2022" name="bioRxiv">
        <title>The genome of the oomycete Peronosclerospora sorghi, a cosmopolitan pathogen of maize and sorghum, is inflated with dispersed pseudogenes.</title>
        <authorList>
            <person name="Fletcher K."/>
            <person name="Martin F."/>
            <person name="Isakeit T."/>
            <person name="Cavanaugh K."/>
            <person name="Magill C."/>
            <person name="Michelmore R."/>
        </authorList>
    </citation>
    <scope>NUCLEOTIDE SEQUENCE [LARGE SCALE GENOMIC DNA]</scope>
    <source>
        <strain evidence="1">P6</strain>
    </source>
</reference>